<dbReference type="KEGG" id="halz:E5139_07960"/>
<dbReference type="InterPro" id="IPR058376">
    <property type="entry name" value="DUF8063"/>
</dbReference>
<gene>
    <name evidence="1" type="ORF">E5139_07960</name>
</gene>
<protein>
    <submittedName>
        <fullName evidence="1">Uncharacterized protein</fullName>
    </submittedName>
</protein>
<organism evidence="1 2">
    <name type="scientific">Halomicrobium mukohataei</name>
    <dbReference type="NCBI Taxonomy" id="57705"/>
    <lineage>
        <taxon>Archaea</taxon>
        <taxon>Methanobacteriati</taxon>
        <taxon>Methanobacteriota</taxon>
        <taxon>Stenosarchaea group</taxon>
        <taxon>Halobacteria</taxon>
        <taxon>Halobacteriales</taxon>
        <taxon>Haloarculaceae</taxon>
        <taxon>Halomicrobium</taxon>
    </lineage>
</organism>
<reference evidence="1 2" key="2">
    <citation type="submission" date="2019-04" db="EMBL/GenBank/DDBJ databases">
        <authorList>
            <person name="Yang S."/>
            <person name="Wei W."/>
        </authorList>
    </citation>
    <scope>NUCLEOTIDE SEQUENCE [LARGE SCALE GENOMIC DNA]</scope>
    <source>
        <strain evidence="2">ZP60</strain>
    </source>
</reference>
<reference evidence="1 2" key="1">
    <citation type="submission" date="2019-04" db="EMBL/GenBank/DDBJ databases">
        <title>Complete genome sequence of Arthrobacter sp. ZXY-2 associated with effective atrazine degradation and salt adaptation.</title>
        <authorList>
            <person name="Zhao X."/>
        </authorList>
    </citation>
    <scope>NUCLEOTIDE SEQUENCE [LARGE SCALE GENOMIC DNA]</scope>
    <source>
        <strain evidence="2">ZP60</strain>
    </source>
</reference>
<dbReference type="OMA" id="EREQAYY"/>
<name>A0A4D6KC73_9EURY</name>
<dbReference type="AlphaFoldDB" id="A0A4D6KC73"/>
<dbReference type="GeneID" id="42178862"/>
<dbReference type="RefSeq" id="WP_015761934.1">
    <property type="nucleotide sequence ID" value="NZ_CP039375.1"/>
</dbReference>
<dbReference type="Pfam" id="PF26259">
    <property type="entry name" value="DUF8063"/>
    <property type="match status" value="1"/>
</dbReference>
<accession>A0A4D6KC73</accession>
<dbReference type="Proteomes" id="UP000297053">
    <property type="component" value="Chromosome"/>
</dbReference>
<sequence length="185" mass="19377">MNHNVVSIAFVLLVCSTVLAGVSIGQQTAGNTATPADPSGPDGGPSNYELVIDENVGVVDYSVEDGVFVIEFYSDEFKSVTLSAAPDTSSQSGSISFRSVVVEADTRTTVRITASSAVSMWTDDSLEREQAYYIRKQSGFIVDGPWTASDVRDAALGGALGVVVAVLYEAVAAKVGTTERGERVA</sequence>
<proteinExistence type="predicted"/>
<evidence type="ECO:0000313" key="2">
    <source>
        <dbReference type="Proteomes" id="UP000297053"/>
    </source>
</evidence>
<evidence type="ECO:0000313" key="1">
    <source>
        <dbReference type="EMBL" id="QCD65574.1"/>
    </source>
</evidence>
<dbReference type="EMBL" id="CP039375">
    <property type="protein sequence ID" value="QCD65574.1"/>
    <property type="molecule type" value="Genomic_DNA"/>
</dbReference>